<evidence type="ECO:0000256" key="4">
    <source>
        <dbReference type="ARBA" id="ARBA00022448"/>
    </source>
</evidence>
<evidence type="ECO:0000313" key="10">
    <source>
        <dbReference type="Proteomes" id="UP001301958"/>
    </source>
</evidence>
<evidence type="ECO:0000256" key="3">
    <source>
        <dbReference type="ARBA" id="ARBA00020978"/>
    </source>
</evidence>
<comment type="subcellular location">
    <subcellularLocation>
        <location evidence="1">Golgi apparatus membrane</location>
        <topology evidence="1">Peripheral membrane protein</topology>
    </subcellularLocation>
</comment>
<evidence type="ECO:0000256" key="6">
    <source>
        <dbReference type="ARBA" id="ARBA00023034"/>
    </source>
</evidence>
<comment type="similarity">
    <text evidence="2">Belongs to the COG1 family.</text>
</comment>
<dbReference type="PANTHER" id="PTHR31658">
    <property type="entry name" value="CONSERVED OLIGOMERIC GOLGI COMPLEX SUBUNIT 1"/>
    <property type="match status" value="1"/>
</dbReference>
<feature type="compositionally biased region" description="Basic and acidic residues" evidence="8">
    <location>
        <begin position="687"/>
        <end position="701"/>
    </location>
</feature>
<evidence type="ECO:0000313" key="9">
    <source>
        <dbReference type="EMBL" id="KAK4225544.1"/>
    </source>
</evidence>
<evidence type="ECO:0000256" key="5">
    <source>
        <dbReference type="ARBA" id="ARBA00022927"/>
    </source>
</evidence>
<name>A0AAN7H174_9PEZI</name>
<organism evidence="9 10">
    <name type="scientific">Podospora fimiseda</name>
    <dbReference type="NCBI Taxonomy" id="252190"/>
    <lineage>
        <taxon>Eukaryota</taxon>
        <taxon>Fungi</taxon>
        <taxon>Dikarya</taxon>
        <taxon>Ascomycota</taxon>
        <taxon>Pezizomycotina</taxon>
        <taxon>Sordariomycetes</taxon>
        <taxon>Sordariomycetidae</taxon>
        <taxon>Sordariales</taxon>
        <taxon>Podosporaceae</taxon>
        <taxon>Podospora</taxon>
    </lineage>
</organism>
<reference evidence="9" key="1">
    <citation type="journal article" date="2023" name="Mol. Phylogenet. Evol.">
        <title>Genome-scale phylogeny and comparative genomics of the fungal order Sordariales.</title>
        <authorList>
            <person name="Hensen N."/>
            <person name="Bonometti L."/>
            <person name="Westerberg I."/>
            <person name="Brannstrom I.O."/>
            <person name="Guillou S."/>
            <person name="Cros-Aarteil S."/>
            <person name="Calhoun S."/>
            <person name="Haridas S."/>
            <person name="Kuo A."/>
            <person name="Mondo S."/>
            <person name="Pangilinan J."/>
            <person name="Riley R."/>
            <person name="LaButti K."/>
            <person name="Andreopoulos B."/>
            <person name="Lipzen A."/>
            <person name="Chen C."/>
            <person name="Yan M."/>
            <person name="Daum C."/>
            <person name="Ng V."/>
            <person name="Clum A."/>
            <person name="Steindorff A."/>
            <person name="Ohm R.A."/>
            <person name="Martin F."/>
            <person name="Silar P."/>
            <person name="Natvig D.O."/>
            <person name="Lalanne C."/>
            <person name="Gautier V."/>
            <person name="Ament-Velasquez S.L."/>
            <person name="Kruys A."/>
            <person name="Hutchinson M.I."/>
            <person name="Powell A.J."/>
            <person name="Barry K."/>
            <person name="Miller A.N."/>
            <person name="Grigoriev I.V."/>
            <person name="Debuchy R."/>
            <person name="Gladieux P."/>
            <person name="Hiltunen Thoren M."/>
            <person name="Johannesson H."/>
        </authorList>
    </citation>
    <scope>NUCLEOTIDE SEQUENCE</scope>
    <source>
        <strain evidence="9">CBS 990.96</strain>
    </source>
</reference>
<dbReference type="GO" id="GO:0015031">
    <property type="term" value="P:protein transport"/>
    <property type="evidence" value="ECO:0007669"/>
    <property type="project" value="UniProtKB-KW"/>
</dbReference>
<keyword evidence="4" id="KW-0813">Transport</keyword>
<accession>A0AAN7H174</accession>
<keyword evidence="5" id="KW-0653">Protein transport</keyword>
<comment type="caution">
    <text evidence="9">The sequence shown here is derived from an EMBL/GenBank/DDBJ whole genome shotgun (WGS) entry which is preliminary data.</text>
</comment>
<dbReference type="AlphaFoldDB" id="A0AAN7H174"/>
<dbReference type="Proteomes" id="UP001301958">
    <property type="component" value="Unassembled WGS sequence"/>
</dbReference>
<keyword evidence="10" id="KW-1185">Reference proteome</keyword>
<dbReference type="Pfam" id="PF08700">
    <property type="entry name" value="VPS51_Exo84_N"/>
    <property type="match status" value="1"/>
</dbReference>
<evidence type="ECO:0000256" key="8">
    <source>
        <dbReference type="SAM" id="MobiDB-lite"/>
    </source>
</evidence>
<protein>
    <recommendedName>
        <fullName evidence="3">Conserved oligomeric Golgi complex subunit 1</fullName>
    </recommendedName>
</protein>
<gene>
    <name evidence="9" type="ORF">QBC38DRAFT_510969</name>
</gene>
<evidence type="ECO:0000256" key="7">
    <source>
        <dbReference type="ARBA" id="ARBA00023136"/>
    </source>
</evidence>
<dbReference type="GO" id="GO:0006891">
    <property type="term" value="P:intra-Golgi vesicle-mediated transport"/>
    <property type="evidence" value="ECO:0007669"/>
    <property type="project" value="InterPro"/>
</dbReference>
<dbReference type="GO" id="GO:0000139">
    <property type="term" value="C:Golgi membrane"/>
    <property type="evidence" value="ECO:0007669"/>
    <property type="project" value="UniProtKB-SubCell"/>
</dbReference>
<dbReference type="PANTHER" id="PTHR31658:SF0">
    <property type="entry name" value="CONSERVED OLIGOMERIC GOLGI COMPLEX SUBUNIT 1"/>
    <property type="match status" value="1"/>
</dbReference>
<feature type="region of interest" description="Disordered" evidence="8">
    <location>
        <begin position="687"/>
        <end position="720"/>
    </location>
</feature>
<keyword evidence="7" id="KW-0472">Membrane</keyword>
<dbReference type="EMBL" id="MU865364">
    <property type="protein sequence ID" value="KAK4225544.1"/>
    <property type="molecule type" value="Genomic_DNA"/>
</dbReference>
<keyword evidence="6" id="KW-0333">Golgi apparatus</keyword>
<reference evidence="9" key="2">
    <citation type="submission" date="2023-05" db="EMBL/GenBank/DDBJ databases">
        <authorList>
            <consortium name="Lawrence Berkeley National Laboratory"/>
            <person name="Steindorff A."/>
            <person name="Hensen N."/>
            <person name="Bonometti L."/>
            <person name="Westerberg I."/>
            <person name="Brannstrom I.O."/>
            <person name="Guillou S."/>
            <person name="Cros-Aarteil S."/>
            <person name="Calhoun S."/>
            <person name="Haridas S."/>
            <person name="Kuo A."/>
            <person name="Mondo S."/>
            <person name="Pangilinan J."/>
            <person name="Riley R."/>
            <person name="Labutti K."/>
            <person name="Andreopoulos B."/>
            <person name="Lipzen A."/>
            <person name="Chen C."/>
            <person name="Yanf M."/>
            <person name="Daum C."/>
            <person name="Ng V."/>
            <person name="Clum A."/>
            <person name="Ohm R."/>
            <person name="Martin F."/>
            <person name="Silar P."/>
            <person name="Natvig D."/>
            <person name="Lalanne C."/>
            <person name="Gautier V."/>
            <person name="Ament-Velasquez S.L."/>
            <person name="Kruys A."/>
            <person name="Hutchinson M.I."/>
            <person name="Powell A.J."/>
            <person name="Barry K."/>
            <person name="Miller A.N."/>
            <person name="Grigoriev I.V."/>
            <person name="Debuchy R."/>
            <person name="Gladieux P."/>
            <person name="Thoren M.H."/>
            <person name="Johannesson H."/>
        </authorList>
    </citation>
    <scope>NUCLEOTIDE SEQUENCE</scope>
    <source>
        <strain evidence="9">CBS 990.96</strain>
    </source>
</reference>
<proteinExistence type="inferred from homology"/>
<dbReference type="InterPro" id="IPR033370">
    <property type="entry name" value="COG1"/>
</dbReference>
<evidence type="ECO:0000256" key="2">
    <source>
        <dbReference type="ARBA" id="ARBA00006653"/>
    </source>
</evidence>
<feature type="compositionally biased region" description="Basic and acidic residues" evidence="8">
    <location>
        <begin position="708"/>
        <end position="720"/>
    </location>
</feature>
<dbReference type="GO" id="GO:0017119">
    <property type="term" value="C:Golgi transport complex"/>
    <property type="evidence" value="ECO:0007669"/>
    <property type="project" value="InterPro"/>
</dbReference>
<evidence type="ECO:0000256" key="1">
    <source>
        <dbReference type="ARBA" id="ARBA00004395"/>
    </source>
</evidence>
<sequence>MWSRLLSNKSPSLRMTALPQIRSLHKSLHAQIDDKASRLRTQVGESYRELLGTADTIVQMKSDMEIVQYTLAQMGGRCGRGIVGGKVKGLEKFIDENEGEKGLEGRQRLLEGVTVGLEGVVRGLTKRDGGKVEGGGTRGDKLVLGARLYVLGKLLIKSLDGDNKKHKIKKKQGLEGVHRGKLMRCVDAVLKSGSERGMKQGDVLKALSAYSLITGSGAKDVLRHFLGVRGEAIFLALEVDEEGYRVRDPKDVVRALGLYAKTLQDVQMLVPHKLSEALVGLKSGRLLEDEGLKKMEGLRLDVYKRWCGDEIQFYTPFIRHDDLDGKSAREMLTSWADKGGEVVMEGMEKTLEDMTEFKAIVELRTSVLKLWISEGGKARGFDPSVILNRIRESINKHMLRVLEQKVTKLRLVGSEVSAAVNAWREGTTDKHESIWDMDSFDTDLSNGAAQFTQDVVARLYGRNDAVSKAVTSYKSWFRVIDDVGTVVDQLKKQRWDNDIDEIEDEETIEERQKLLAKDDPQALGDHLNSSLVEAFKKLNDHLSAIWEERKDGPNKGTMAMYLLRLLRDIRSRLPDIEAARSFGLSDVPSLHKAVASTVVISPLDEFATVALVRKTVVGRGLWEGEPGLPVSPSPGAFKFLRNLTAAMGDAGGDLWSPAAVKALKDCLRGQLAESWMEAFNKLTETKPVVEEKKEQDEKETAEGESEDKDATEKEEVKVEEPTEDHKDLFIQWLFDIYYLEAFLGSSFSSSDQLKELGETILEKTGFDSTTAKERLDKAAQEYHKRTCLLFGLLA</sequence>